<proteinExistence type="predicted"/>
<comment type="caution">
    <text evidence="1">The sequence shown here is derived from an EMBL/GenBank/DDBJ whole genome shotgun (WGS) entry which is preliminary data.</text>
</comment>
<protein>
    <submittedName>
        <fullName evidence="1">Uncharacterized protein</fullName>
    </submittedName>
</protein>
<evidence type="ECO:0000313" key="1">
    <source>
        <dbReference type="EMBL" id="KAF2737133.1"/>
    </source>
</evidence>
<reference evidence="1" key="1">
    <citation type="journal article" date="2020" name="Stud. Mycol.">
        <title>101 Dothideomycetes genomes: a test case for predicting lifestyles and emergence of pathogens.</title>
        <authorList>
            <person name="Haridas S."/>
            <person name="Albert R."/>
            <person name="Binder M."/>
            <person name="Bloem J."/>
            <person name="Labutti K."/>
            <person name="Salamov A."/>
            <person name="Andreopoulos B."/>
            <person name="Baker S."/>
            <person name="Barry K."/>
            <person name="Bills G."/>
            <person name="Bluhm B."/>
            <person name="Cannon C."/>
            <person name="Castanera R."/>
            <person name="Culley D."/>
            <person name="Daum C."/>
            <person name="Ezra D."/>
            <person name="Gonzalez J."/>
            <person name="Henrissat B."/>
            <person name="Kuo A."/>
            <person name="Liang C."/>
            <person name="Lipzen A."/>
            <person name="Lutzoni F."/>
            <person name="Magnuson J."/>
            <person name="Mondo S."/>
            <person name="Nolan M."/>
            <person name="Ohm R."/>
            <person name="Pangilinan J."/>
            <person name="Park H.-J."/>
            <person name="Ramirez L."/>
            <person name="Alfaro M."/>
            <person name="Sun H."/>
            <person name="Tritt A."/>
            <person name="Yoshinaga Y."/>
            <person name="Zwiers L.-H."/>
            <person name="Turgeon B."/>
            <person name="Goodwin S."/>
            <person name="Spatafora J."/>
            <person name="Crous P."/>
            <person name="Grigoriev I."/>
        </authorList>
    </citation>
    <scope>NUCLEOTIDE SEQUENCE</scope>
    <source>
        <strain evidence="1">CBS 125425</strain>
    </source>
</reference>
<keyword evidence="2" id="KW-1185">Reference proteome</keyword>
<dbReference type="Proteomes" id="UP000799444">
    <property type="component" value="Unassembled WGS sequence"/>
</dbReference>
<accession>A0A9P4R0C1</accession>
<sequence length="208" mass="23749">MRETRGSTEQTPRSLTLNLLSLSTATLQHQNMSHPNIYPSLAQYPTKNRSPCPFRPRNGPAHTTLLLLHTSLFPIRRNARHKLTRPQMPRIVISSREPNIKPLHPALRAHYETKEESIDEGMMPASTIADGRTSFCWRVLRTLDRQPVGFREQRRSPLGRVGKRETCYRPRYGAIALGDKIGLGETRRSRVRRLECCDMSHFGGVGPF</sequence>
<name>A0A9P4R0C1_9PLEO</name>
<dbReference type="EMBL" id="ML996118">
    <property type="protein sequence ID" value="KAF2737133.1"/>
    <property type="molecule type" value="Genomic_DNA"/>
</dbReference>
<organism evidence="1 2">
    <name type="scientific">Polyplosphaeria fusca</name>
    <dbReference type="NCBI Taxonomy" id="682080"/>
    <lineage>
        <taxon>Eukaryota</taxon>
        <taxon>Fungi</taxon>
        <taxon>Dikarya</taxon>
        <taxon>Ascomycota</taxon>
        <taxon>Pezizomycotina</taxon>
        <taxon>Dothideomycetes</taxon>
        <taxon>Pleosporomycetidae</taxon>
        <taxon>Pleosporales</taxon>
        <taxon>Tetraplosphaeriaceae</taxon>
        <taxon>Polyplosphaeria</taxon>
    </lineage>
</organism>
<dbReference type="AlphaFoldDB" id="A0A9P4R0C1"/>
<gene>
    <name evidence="1" type="ORF">EJ04DRAFT_129478</name>
</gene>
<evidence type="ECO:0000313" key="2">
    <source>
        <dbReference type="Proteomes" id="UP000799444"/>
    </source>
</evidence>